<dbReference type="AlphaFoldDB" id="A0A0T6DRV2"/>
<evidence type="ECO:0000313" key="3">
    <source>
        <dbReference type="Proteomes" id="UP000051202"/>
    </source>
</evidence>
<dbReference type="InterPro" id="IPR035959">
    <property type="entry name" value="RutC-like_sf"/>
</dbReference>
<dbReference type="CDD" id="cd02199">
    <property type="entry name" value="YjgF_YER057c_UK114_like_1"/>
    <property type="match status" value="1"/>
</dbReference>
<evidence type="ECO:0000313" key="2">
    <source>
        <dbReference type="EMBL" id="KRU22702.1"/>
    </source>
</evidence>
<dbReference type="RefSeq" id="WP_058024482.1">
    <property type="nucleotide sequence ID" value="NZ_LNDJ01000060.1"/>
</dbReference>
<sequence length="154" mass="16369">MTVSPEEKLDSLNIILPPPPRPAGQYQPAYLVENVLYLSGQGPRNEEGQFLTGRLGSDITVSVGYSAGRNVALQILSIAKDTLGDLSRIDSVIKLSGVVNACDSFVDHAKVVDGCSDLLVEVLGTKGHHTRSVMGANALPFGMILQVDAILLIK</sequence>
<dbReference type="PANTHER" id="PTHR43760">
    <property type="entry name" value="ENDORIBONUCLEASE-RELATED"/>
    <property type="match status" value="1"/>
</dbReference>
<dbReference type="Proteomes" id="UP000051202">
    <property type="component" value="Unassembled WGS sequence"/>
</dbReference>
<keyword evidence="3" id="KW-1185">Reference proteome</keyword>
<proteinExistence type="predicted"/>
<name>A0A0T6DRV2_9GAMM</name>
<dbReference type="EMBL" id="LNDJ01000060">
    <property type="protein sequence ID" value="KRU22702.1"/>
    <property type="molecule type" value="Genomic_DNA"/>
</dbReference>
<dbReference type="SUPFAM" id="SSF55298">
    <property type="entry name" value="YjgF-like"/>
    <property type="match status" value="1"/>
</dbReference>
<protein>
    <recommendedName>
        <fullName evidence="1">Endoribonuclease L-PSP/chorismate mutase-like domain-containing protein</fullName>
    </recommendedName>
</protein>
<gene>
    <name evidence="2" type="ORF">AS194_07450</name>
</gene>
<reference evidence="2 3" key="1">
    <citation type="submission" date="2015-11" db="EMBL/GenBank/DDBJ databases">
        <title>Permanent draft genome of Psychrobacter piscatorii LQ58.</title>
        <authorList>
            <person name="Zhou M."/>
            <person name="Dong B."/>
            <person name="Liu Q."/>
        </authorList>
    </citation>
    <scope>NUCLEOTIDE SEQUENCE [LARGE SCALE GENOMIC DNA]</scope>
    <source>
        <strain evidence="2 3">LQ58</strain>
    </source>
</reference>
<dbReference type="Pfam" id="PF14588">
    <property type="entry name" value="YjgF_endoribonc"/>
    <property type="match status" value="1"/>
</dbReference>
<accession>A0A0T6DRV2</accession>
<feature type="domain" description="Endoribonuclease L-PSP/chorismate mutase-like" evidence="1">
    <location>
        <begin position="19"/>
        <end position="143"/>
    </location>
</feature>
<comment type="caution">
    <text evidence="2">The sequence shown here is derived from an EMBL/GenBank/DDBJ whole genome shotgun (WGS) entry which is preliminary data.</text>
</comment>
<organism evidence="2 3">
    <name type="scientific">Psychrobacter piscatorii</name>
    <dbReference type="NCBI Taxonomy" id="554343"/>
    <lineage>
        <taxon>Bacteria</taxon>
        <taxon>Pseudomonadati</taxon>
        <taxon>Pseudomonadota</taxon>
        <taxon>Gammaproteobacteria</taxon>
        <taxon>Moraxellales</taxon>
        <taxon>Moraxellaceae</taxon>
        <taxon>Psychrobacter</taxon>
    </lineage>
</organism>
<evidence type="ECO:0000259" key="1">
    <source>
        <dbReference type="Pfam" id="PF14588"/>
    </source>
</evidence>
<dbReference type="STRING" id="554343.AS194_07450"/>
<dbReference type="PANTHER" id="PTHR43760:SF1">
    <property type="entry name" value="ENDORIBONUCLEASE L-PSP_CHORISMATE MUTASE-LIKE DOMAIN-CONTAINING PROTEIN"/>
    <property type="match status" value="1"/>
</dbReference>
<dbReference type="Gene3D" id="3.30.1330.40">
    <property type="entry name" value="RutC-like"/>
    <property type="match status" value="1"/>
</dbReference>
<dbReference type="InterPro" id="IPR013813">
    <property type="entry name" value="Endoribo_LPSP/chorism_mut-like"/>
</dbReference>